<dbReference type="AlphaFoldDB" id="A0AAE3JLX1"/>
<comment type="caution">
    <text evidence="2">The sequence shown here is derived from an EMBL/GenBank/DDBJ whole genome shotgun (WGS) entry which is preliminary data.</text>
</comment>
<evidence type="ECO:0008006" key="4">
    <source>
        <dbReference type="Google" id="ProtNLM"/>
    </source>
</evidence>
<accession>A0AAE3JLX1</accession>
<gene>
    <name evidence="2" type="ORF">L3X37_15205</name>
</gene>
<feature type="signal peptide" evidence="1">
    <location>
        <begin position="1"/>
        <end position="23"/>
    </location>
</feature>
<dbReference type="PROSITE" id="PS51257">
    <property type="entry name" value="PROKAR_LIPOPROTEIN"/>
    <property type="match status" value="1"/>
</dbReference>
<sequence>MKKIKLFCGILLGLVFLSSCSSSDDSDIIIGKWRAIEKYESNQQIDLPTCLPHIYTEYKADNTVSGGKIISDNFPEECNLLDFDGSVVWKNLGNSMYRIGHINDQGTTYKIYKEGVNLVEESSNGITKIVYEPN</sequence>
<evidence type="ECO:0000313" key="2">
    <source>
        <dbReference type="EMBL" id="MCF7569693.1"/>
    </source>
</evidence>
<evidence type="ECO:0000313" key="3">
    <source>
        <dbReference type="Proteomes" id="UP001199795"/>
    </source>
</evidence>
<dbReference type="RefSeq" id="WP_237241017.1">
    <property type="nucleotide sequence ID" value="NZ_JAKKDU010000036.1"/>
</dbReference>
<evidence type="ECO:0000256" key="1">
    <source>
        <dbReference type="SAM" id="SignalP"/>
    </source>
</evidence>
<dbReference type="EMBL" id="JAKKDU010000036">
    <property type="protein sequence ID" value="MCF7569693.1"/>
    <property type="molecule type" value="Genomic_DNA"/>
</dbReference>
<reference evidence="2" key="1">
    <citation type="submission" date="2022-01" db="EMBL/GenBank/DDBJ databases">
        <title>Draft genome sequence of Sabulilitoribacter arenilitoris KCTC 52401.</title>
        <authorList>
            <person name="Oh J.-S."/>
        </authorList>
    </citation>
    <scope>NUCLEOTIDE SEQUENCE</scope>
    <source>
        <strain evidence="2">HMF6543</strain>
    </source>
</reference>
<feature type="chain" id="PRO_5042277681" description="Lipocalin-like domain-containing protein" evidence="1">
    <location>
        <begin position="24"/>
        <end position="134"/>
    </location>
</feature>
<keyword evidence="3" id="KW-1185">Reference proteome</keyword>
<dbReference type="Proteomes" id="UP001199795">
    <property type="component" value="Unassembled WGS sequence"/>
</dbReference>
<proteinExistence type="predicted"/>
<name>A0AAE3JLX1_9FLAO</name>
<keyword evidence="1" id="KW-0732">Signal</keyword>
<organism evidence="2 3">
    <name type="scientific">Wocania arenilitoris</name>
    <dbReference type="NCBI Taxonomy" id="2044858"/>
    <lineage>
        <taxon>Bacteria</taxon>
        <taxon>Pseudomonadati</taxon>
        <taxon>Bacteroidota</taxon>
        <taxon>Flavobacteriia</taxon>
        <taxon>Flavobacteriales</taxon>
        <taxon>Flavobacteriaceae</taxon>
        <taxon>Wocania</taxon>
    </lineage>
</organism>
<protein>
    <recommendedName>
        <fullName evidence="4">Lipocalin-like domain-containing protein</fullName>
    </recommendedName>
</protein>